<sequence length="908" mass="100843">MIRNSKSRKINDKRALLNLYFGFTAAASLLSVSLSPQTVFAAQQSDKTEKKIVVTGTRIKKVNIDELSPILSITREEIDKQGYATVKDVISGFVQNTGGTIDNSFTFGFTPGASAVNLRGVGFGHTLVLIDGRRLPIYPVGIGGTLNFVDLSAIPMAFVERIDVLTDGASAVYGSDAVSGVINIITRKDIEGISMSYRYGDTTDGGYQSHRYNLLTGSRNGDTQIDLILDIWSQEPLWAVQRDYAKSDVANPRGSYSPGGASFLGFESRQVTQHPACGTSDDPIGGQGKPNVSFSYFFPDEIWCGFDRAPYRQLIAPHDRFSLMARLSYEINDDLSFMSRIGYSYAKVDLQMEPNFYGGGLFNGVGSAVPNNGATLLAGTRNNPTTGTDFEEAGVFVRRLVEFGPRYTEIDDHSINLLAGLKGTIADGKYDWELGFSYNRTDIRQDRNSILLSGLNSAVDNGLDLFKPIPGELVQSLTYIANKEAFSSNQLVDFLISGDLPISLSNGPIQFAIALERIVEKYEDIPDPLVVQGDGFDGYTSGKGERTHLGLGAELSLPFSESFEMDLAFRWDDYDDESSVNNAISPKIALNYTPFEGFYTRLSWGKSFRAPDLQRLFGGQTKSFIDVTDPLILVDENGNLCEPENSEACRPALIQSANFLVTPNLDLSEEKGTNFGFGTVWEITDNLTLTVDYFEIQLDDVVTTLTAQSLIEACAFYEIFCEYVMRNEIGTLNGQGAYIEAQAINFAEWDTTGVDVVVNYDWQNDWGKWSTSLNITKVKDFETRFKREFQKTENISLGLLPEYRANLIVDWQSESLGVTARINYIDKISGGFCFPCQQSQFIDSWLTTNINMRFNYSDFTRIHLGVNNLTNEAPPDDPSQNNWPWFPVSAGYHSSIGREMYFQIESNF</sequence>
<dbReference type="SUPFAM" id="SSF56935">
    <property type="entry name" value="Porins"/>
    <property type="match status" value="1"/>
</dbReference>
<dbReference type="InterPro" id="IPR036942">
    <property type="entry name" value="Beta-barrel_TonB_sf"/>
</dbReference>
<reference evidence="1 2" key="1">
    <citation type="submission" date="2024-06" db="EMBL/GenBank/DDBJ databases">
        <authorList>
            <person name="Li F."/>
        </authorList>
    </citation>
    <scope>NUCLEOTIDE SEQUENCE [LARGE SCALE GENOMIC DNA]</scope>
    <source>
        <strain evidence="1 2">GXAS 311</strain>
    </source>
</reference>
<dbReference type="Pfam" id="PF07715">
    <property type="entry name" value="Plug"/>
    <property type="match status" value="1"/>
</dbReference>
<dbReference type="Gene3D" id="2.40.170.20">
    <property type="entry name" value="TonB-dependent receptor, beta-barrel domain"/>
    <property type="match status" value="1"/>
</dbReference>
<dbReference type="PANTHER" id="PTHR47234">
    <property type="match status" value="1"/>
</dbReference>
<accession>A0ABV2BY22</accession>
<evidence type="ECO:0000313" key="1">
    <source>
        <dbReference type="EMBL" id="MET1256825.1"/>
    </source>
</evidence>
<dbReference type="InterPro" id="IPR039426">
    <property type="entry name" value="TonB-dep_rcpt-like"/>
</dbReference>
<dbReference type="Gene3D" id="2.170.130.10">
    <property type="entry name" value="TonB-dependent receptor, plug domain"/>
    <property type="match status" value="1"/>
</dbReference>
<dbReference type="InterPro" id="IPR012910">
    <property type="entry name" value="Plug_dom"/>
</dbReference>
<dbReference type="PROSITE" id="PS52016">
    <property type="entry name" value="TONB_DEPENDENT_REC_3"/>
    <property type="match status" value="1"/>
</dbReference>
<dbReference type="Proteomes" id="UP001548189">
    <property type="component" value="Unassembled WGS sequence"/>
</dbReference>
<comment type="caution">
    <text evidence="1">The sequence shown here is derived from an EMBL/GenBank/DDBJ whole genome shotgun (WGS) entry which is preliminary data.</text>
</comment>
<dbReference type="Pfam" id="PF00593">
    <property type="entry name" value="TonB_dep_Rec_b-barrel"/>
    <property type="match status" value="1"/>
</dbReference>
<evidence type="ECO:0000313" key="2">
    <source>
        <dbReference type="Proteomes" id="UP001548189"/>
    </source>
</evidence>
<dbReference type="InterPro" id="IPR037066">
    <property type="entry name" value="Plug_dom_sf"/>
</dbReference>
<dbReference type="EMBL" id="JBEVCJ010000028">
    <property type="protein sequence ID" value="MET1256825.1"/>
    <property type="molecule type" value="Genomic_DNA"/>
</dbReference>
<keyword evidence="2" id="KW-1185">Reference proteome</keyword>
<keyword evidence="1" id="KW-0675">Receptor</keyword>
<gene>
    <name evidence="1" type="ORF">ABVT43_16910</name>
</gene>
<dbReference type="PANTHER" id="PTHR47234:SF1">
    <property type="entry name" value="TONB-DEPENDENT RECEPTOR"/>
    <property type="match status" value="1"/>
</dbReference>
<dbReference type="InterPro" id="IPR000531">
    <property type="entry name" value="Beta-barrel_TonB"/>
</dbReference>
<proteinExistence type="predicted"/>
<name>A0ABV2BY22_9GAMM</name>
<protein>
    <submittedName>
        <fullName evidence="1">TonB-dependent receptor</fullName>
    </submittedName>
</protein>
<organism evidence="1 2">
    <name type="scientific">Aliikangiella maris</name>
    <dbReference type="NCBI Taxonomy" id="3162458"/>
    <lineage>
        <taxon>Bacteria</taxon>
        <taxon>Pseudomonadati</taxon>
        <taxon>Pseudomonadota</taxon>
        <taxon>Gammaproteobacteria</taxon>
        <taxon>Oceanospirillales</taxon>
        <taxon>Pleioneaceae</taxon>
        <taxon>Aliikangiella</taxon>
    </lineage>
</organism>